<gene>
    <name evidence="2" type="ORF">CSB45_00305</name>
</gene>
<evidence type="ECO:0000256" key="1">
    <source>
        <dbReference type="SAM" id="Phobius"/>
    </source>
</evidence>
<accession>A0A2G6EF33</accession>
<name>A0A2G6EF33_9BACT</name>
<protein>
    <submittedName>
        <fullName evidence="2">Uncharacterized protein</fullName>
    </submittedName>
</protein>
<keyword evidence="1" id="KW-0472">Membrane</keyword>
<dbReference type="EMBL" id="PDPS01000007">
    <property type="protein sequence ID" value="PID60401.1"/>
    <property type="molecule type" value="Genomic_DNA"/>
</dbReference>
<keyword evidence="1" id="KW-1133">Transmembrane helix</keyword>
<dbReference type="Proteomes" id="UP000229740">
    <property type="component" value="Unassembled WGS sequence"/>
</dbReference>
<comment type="caution">
    <text evidence="2">The sequence shown here is derived from an EMBL/GenBank/DDBJ whole genome shotgun (WGS) entry which is preliminary data.</text>
</comment>
<organism evidence="2 3">
    <name type="scientific">candidate division KSB3 bacterium</name>
    <dbReference type="NCBI Taxonomy" id="2044937"/>
    <lineage>
        <taxon>Bacteria</taxon>
        <taxon>candidate division KSB3</taxon>
    </lineage>
</organism>
<evidence type="ECO:0000313" key="2">
    <source>
        <dbReference type="EMBL" id="PID60401.1"/>
    </source>
</evidence>
<sequence length="171" mass="19095">MCVVERDKTYVLWRCTIVLAMFCCVFIIGSNSLGKSRTESGICSYEGSYKFIHSKRIAAGSRCKFSNGANVSRDSGYAILEAKEEGFSFSGGQGARWHVQASCRNPESLTVTIRLENRGCRKEVVSTAVSSFTAGDDGEIRINPYEITWTCGERSWSCDMIETWVLVPELW</sequence>
<keyword evidence="1" id="KW-0812">Transmembrane</keyword>
<reference evidence="2 3" key="1">
    <citation type="submission" date="2017-10" db="EMBL/GenBank/DDBJ databases">
        <title>Novel microbial diversity and functional potential in the marine mammal oral microbiome.</title>
        <authorList>
            <person name="Dudek N.K."/>
            <person name="Sun C.L."/>
            <person name="Burstein D."/>
            <person name="Kantor R.S."/>
            <person name="Aliaga Goltsman D.S."/>
            <person name="Bik E.M."/>
            <person name="Thomas B.C."/>
            <person name="Banfield J.F."/>
            <person name="Relman D.A."/>
        </authorList>
    </citation>
    <scope>NUCLEOTIDE SEQUENCE [LARGE SCALE GENOMIC DNA]</scope>
    <source>
        <strain evidence="2">DOLZORAL124_49_17</strain>
    </source>
</reference>
<evidence type="ECO:0000313" key="3">
    <source>
        <dbReference type="Proteomes" id="UP000229740"/>
    </source>
</evidence>
<feature type="transmembrane region" description="Helical" evidence="1">
    <location>
        <begin position="12"/>
        <end position="33"/>
    </location>
</feature>
<dbReference type="AlphaFoldDB" id="A0A2G6EF33"/>
<proteinExistence type="predicted"/>